<keyword evidence="5" id="KW-1185">Reference proteome</keyword>
<evidence type="ECO:0000256" key="1">
    <source>
        <dbReference type="SAM" id="MobiDB-lite"/>
    </source>
</evidence>
<gene>
    <name evidence="4" type="ORF">POL58_45495</name>
</gene>
<dbReference type="PANTHER" id="PTHR37938:SF1">
    <property type="entry name" value="BLL0215 PROTEIN"/>
    <property type="match status" value="1"/>
</dbReference>
<proteinExistence type="predicted"/>
<sequence length="203" mass="22701">MQEPQANPAAPGPGGPPQAQPPVGSSPTQATDELFFEGIAKHSANIGTYFWWVGVCILGGGIAFGLLQIEALQGKPLWLLALIGTPMLLWSYLQHITTRYKISRRRVEFQKGVVTRRLDSLELWRVLDVRYEQSVLDRIFDNAKITLIGTDQTHPSLLLYGLPNHRQLFERLREAVQFARSSNRPMELAPGAHEGDALGHHHH</sequence>
<feature type="transmembrane region" description="Helical" evidence="2">
    <location>
        <begin position="49"/>
        <end position="71"/>
    </location>
</feature>
<name>A0ABT5BLP2_9BACT</name>
<comment type="caution">
    <text evidence="4">The sequence shown here is derived from an EMBL/GenBank/DDBJ whole genome shotgun (WGS) entry which is preliminary data.</text>
</comment>
<feature type="region of interest" description="Disordered" evidence="1">
    <location>
        <begin position="1"/>
        <end position="28"/>
    </location>
</feature>
<accession>A0ABT5BLP2</accession>
<keyword evidence="2" id="KW-0472">Membrane</keyword>
<reference evidence="4 5" key="1">
    <citation type="submission" date="2022-11" db="EMBL/GenBank/DDBJ databases">
        <title>Minimal conservation of predation-associated metabolite biosynthetic gene clusters underscores biosynthetic potential of Myxococcota including descriptions for ten novel species: Archangium lansinium sp. nov., Myxococcus landrumus sp. nov., Nannocystis bai.</title>
        <authorList>
            <person name="Ahearne A."/>
            <person name="Stevens C."/>
            <person name="Dowd S."/>
        </authorList>
    </citation>
    <scope>NUCLEOTIDE SEQUENCE [LARGE SCALE GENOMIC DNA]</scope>
    <source>
        <strain evidence="4 5">NCELM</strain>
    </source>
</reference>
<dbReference type="EMBL" id="JAQNDN010000027">
    <property type="protein sequence ID" value="MDC0675084.1"/>
    <property type="molecule type" value="Genomic_DNA"/>
</dbReference>
<dbReference type="InterPro" id="IPR005182">
    <property type="entry name" value="YdbS-like_PH"/>
</dbReference>
<feature type="region of interest" description="Disordered" evidence="1">
    <location>
        <begin position="184"/>
        <end position="203"/>
    </location>
</feature>
<feature type="compositionally biased region" description="Pro residues" evidence="1">
    <location>
        <begin position="10"/>
        <end position="20"/>
    </location>
</feature>
<protein>
    <submittedName>
        <fullName evidence="4">PH domain-containing protein</fullName>
    </submittedName>
</protein>
<feature type="domain" description="YdbS-like PH" evidence="3">
    <location>
        <begin position="97"/>
        <end position="171"/>
    </location>
</feature>
<dbReference type="RefSeq" id="WP_267684873.1">
    <property type="nucleotide sequence ID" value="NZ_JAQNDN010000027.1"/>
</dbReference>
<organism evidence="4 5">
    <name type="scientific">Nannocystis radixulma</name>
    <dbReference type="NCBI Taxonomy" id="2995305"/>
    <lineage>
        <taxon>Bacteria</taxon>
        <taxon>Pseudomonadati</taxon>
        <taxon>Myxococcota</taxon>
        <taxon>Polyangia</taxon>
        <taxon>Nannocystales</taxon>
        <taxon>Nannocystaceae</taxon>
        <taxon>Nannocystis</taxon>
    </lineage>
</organism>
<dbReference type="Pfam" id="PF03703">
    <property type="entry name" value="bPH_2"/>
    <property type="match status" value="1"/>
</dbReference>
<keyword evidence="2" id="KW-0812">Transmembrane</keyword>
<feature type="transmembrane region" description="Helical" evidence="2">
    <location>
        <begin position="77"/>
        <end position="96"/>
    </location>
</feature>
<evidence type="ECO:0000259" key="3">
    <source>
        <dbReference type="Pfam" id="PF03703"/>
    </source>
</evidence>
<dbReference type="Proteomes" id="UP001217838">
    <property type="component" value="Unassembled WGS sequence"/>
</dbReference>
<evidence type="ECO:0000256" key="2">
    <source>
        <dbReference type="SAM" id="Phobius"/>
    </source>
</evidence>
<evidence type="ECO:0000313" key="5">
    <source>
        <dbReference type="Proteomes" id="UP001217838"/>
    </source>
</evidence>
<feature type="compositionally biased region" description="Basic and acidic residues" evidence="1">
    <location>
        <begin position="193"/>
        <end position="203"/>
    </location>
</feature>
<dbReference type="PANTHER" id="PTHR37938">
    <property type="entry name" value="BLL0215 PROTEIN"/>
    <property type="match status" value="1"/>
</dbReference>
<keyword evidence="2" id="KW-1133">Transmembrane helix</keyword>
<evidence type="ECO:0000313" key="4">
    <source>
        <dbReference type="EMBL" id="MDC0675084.1"/>
    </source>
</evidence>